<organism evidence="2 3">
    <name type="scientific">Rasamsonia emersonii (strain ATCC 16479 / CBS 393.64 / IMI 116815)</name>
    <dbReference type="NCBI Taxonomy" id="1408163"/>
    <lineage>
        <taxon>Eukaryota</taxon>
        <taxon>Fungi</taxon>
        <taxon>Dikarya</taxon>
        <taxon>Ascomycota</taxon>
        <taxon>Pezizomycotina</taxon>
        <taxon>Eurotiomycetes</taxon>
        <taxon>Eurotiomycetidae</taxon>
        <taxon>Eurotiales</taxon>
        <taxon>Trichocomaceae</taxon>
        <taxon>Rasamsonia</taxon>
    </lineage>
</organism>
<reference evidence="2 3" key="1">
    <citation type="submission" date="2015-04" db="EMBL/GenBank/DDBJ databases">
        <authorList>
            <person name="Heijne W.H."/>
            <person name="Fedorova N.D."/>
            <person name="Nierman W.C."/>
            <person name="Vollebregt A.W."/>
            <person name="Zhao Z."/>
            <person name="Wu L."/>
            <person name="Kumar M."/>
            <person name="Stam H."/>
            <person name="van den Berg M.A."/>
            <person name="Pel H.J."/>
        </authorList>
    </citation>
    <scope>NUCLEOTIDE SEQUENCE [LARGE SCALE GENOMIC DNA]</scope>
    <source>
        <strain evidence="2 3">CBS 393.64</strain>
    </source>
</reference>
<dbReference type="GO" id="GO:0044550">
    <property type="term" value="P:secondary metabolite biosynthetic process"/>
    <property type="evidence" value="ECO:0007669"/>
    <property type="project" value="TreeGrafter"/>
</dbReference>
<dbReference type="InterPro" id="IPR036291">
    <property type="entry name" value="NAD(P)-bd_dom_sf"/>
</dbReference>
<feature type="domain" description="Ketoreductase" evidence="1">
    <location>
        <begin position="2"/>
        <end position="86"/>
    </location>
</feature>
<evidence type="ECO:0000313" key="2">
    <source>
        <dbReference type="EMBL" id="KKA22694.1"/>
    </source>
</evidence>
<dbReference type="SMART" id="SM00822">
    <property type="entry name" value="PKS_KR"/>
    <property type="match status" value="1"/>
</dbReference>
<dbReference type="InterPro" id="IPR050091">
    <property type="entry name" value="PKS_NRPS_Biosynth_Enz"/>
</dbReference>
<dbReference type="RefSeq" id="XP_013329306.1">
    <property type="nucleotide sequence ID" value="XM_013473852.1"/>
</dbReference>
<sequence length="99" mass="11225">DAPIAKMAFSNWVAANAPKVTGTWNLHKRFKEEKSLDFFVLASSMVTIVERPGQGNYSAANTFLEAFSQYRQALSLPASVQDWQFRYRQGVRHVGDPHH</sequence>
<dbReference type="AlphaFoldDB" id="A0A0F4YWV4"/>
<dbReference type="GO" id="GO:0006633">
    <property type="term" value="P:fatty acid biosynthetic process"/>
    <property type="evidence" value="ECO:0007669"/>
    <property type="project" value="TreeGrafter"/>
</dbReference>
<dbReference type="EMBL" id="LASV01000130">
    <property type="protein sequence ID" value="KKA22694.1"/>
    <property type="molecule type" value="Genomic_DNA"/>
</dbReference>
<dbReference type="Pfam" id="PF08659">
    <property type="entry name" value="KR"/>
    <property type="match status" value="1"/>
</dbReference>
<dbReference type="Proteomes" id="UP000053958">
    <property type="component" value="Unassembled WGS sequence"/>
</dbReference>
<dbReference type="GeneID" id="25315618"/>
<dbReference type="InterPro" id="IPR013968">
    <property type="entry name" value="PKS_KR"/>
</dbReference>
<accession>A0A0F4YWV4</accession>
<keyword evidence="3" id="KW-1185">Reference proteome</keyword>
<gene>
    <name evidence="2" type="ORF">T310_3268</name>
</gene>
<dbReference type="Gene3D" id="3.40.50.720">
    <property type="entry name" value="NAD(P)-binding Rossmann-like Domain"/>
    <property type="match status" value="1"/>
</dbReference>
<dbReference type="PANTHER" id="PTHR43775:SF46">
    <property type="entry name" value="FUMIGERMIN SYNTHASE"/>
    <property type="match status" value="1"/>
</dbReference>
<dbReference type="SUPFAM" id="SSF51735">
    <property type="entry name" value="NAD(P)-binding Rossmann-fold domains"/>
    <property type="match status" value="1"/>
</dbReference>
<dbReference type="STRING" id="1408163.A0A0F4YWV4"/>
<evidence type="ECO:0000259" key="1">
    <source>
        <dbReference type="SMART" id="SM00822"/>
    </source>
</evidence>
<comment type="caution">
    <text evidence="2">The sequence shown here is derived from an EMBL/GenBank/DDBJ whole genome shotgun (WGS) entry which is preliminary data.</text>
</comment>
<dbReference type="GO" id="GO:0004312">
    <property type="term" value="F:fatty acid synthase activity"/>
    <property type="evidence" value="ECO:0007669"/>
    <property type="project" value="TreeGrafter"/>
</dbReference>
<proteinExistence type="predicted"/>
<feature type="non-terminal residue" evidence="2">
    <location>
        <position position="1"/>
    </location>
</feature>
<dbReference type="InterPro" id="IPR057326">
    <property type="entry name" value="KR_dom"/>
</dbReference>
<name>A0A0F4YWV4_RASE3</name>
<protein>
    <submittedName>
        <fullName evidence="2">Fatty acid synthase</fullName>
    </submittedName>
</protein>
<evidence type="ECO:0000313" key="3">
    <source>
        <dbReference type="Proteomes" id="UP000053958"/>
    </source>
</evidence>
<dbReference type="PANTHER" id="PTHR43775">
    <property type="entry name" value="FATTY ACID SYNTHASE"/>
    <property type="match status" value="1"/>
</dbReference>
<dbReference type="OrthoDB" id="329835at2759"/>